<gene>
    <name evidence="2" type="ORF">JMN37_06490</name>
</gene>
<dbReference type="GO" id="GO:0003677">
    <property type="term" value="F:DNA binding"/>
    <property type="evidence" value="ECO:0007669"/>
    <property type="project" value="UniProtKB-KW"/>
</dbReference>
<dbReference type="Pfam" id="PF12728">
    <property type="entry name" value="HTH_17"/>
    <property type="match status" value="1"/>
</dbReference>
<dbReference type="NCBIfam" id="TIGR01764">
    <property type="entry name" value="excise"/>
    <property type="match status" value="1"/>
</dbReference>
<evidence type="ECO:0000313" key="3">
    <source>
        <dbReference type="Proteomes" id="UP001205920"/>
    </source>
</evidence>
<keyword evidence="3" id="KW-1185">Reference proteome</keyword>
<organism evidence="2 3">
    <name type="scientific">Corynebacterium lipophilum</name>
    <dbReference type="NCBI Taxonomy" id="2804918"/>
    <lineage>
        <taxon>Bacteria</taxon>
        <taxon>Bacillati</taxon>
        <taxon>Actinomycetota</taxon>
        <taxon>Actinomycetes</taxon>
        <taxon>Mycobacteriales</taxon>
        <taxon>Corynebacteriaceae</taxon>
        <taxon>Corynebacterium</taxon>
    </lineage>
</organism>
<evidence type="ECO:0000259" key="1">
    <source>
        <dbReference type="Pfam" id="PF12728"/>
    </source>
</evidence>
<dbReference type="AlphaFoldDB" id="A0AAW5HT01"/>
<dbReference type="SUPFAM" id="SSF46955">
    <property type="entry name" value="Putative DNA-binding domain"/>
    <property type="match status" value="1"/>
</dbReference>
<feature type="domain" description="Helix-turn-helix" evidence="1">
    <location>
        <begin position="45"/>
        <end position="94"/>
    </location>
</feature>
<dbReference type="InterPro" id="IPR010093">
    <property type="entry name" value="SinI_DNA-bd"/>
</dbReference>
<dbReference type="EMBL" id="JAEUWV010000007">
    <property type="protein sequence ID" value="MCO6394624.1"/>
    <property type="molecule type" value="Genomic_DNA"/>
</dbReference>
<proteinExistence type="predicted"/>
<comment type="caution">
    <text evidence="2">The sequence shown here is derived from an EMBL/GenBank/DDBJ whole genome shotgun (WGS) entry which is preliminary data.</text>
</comment>
<reference evidence="2 3" key="1">
    <citation type="submission" date="2021-01" db="EMBL/GenBank/DDBJ databases">
        <title>Identification and Characterization of Corynebacterium sp.</title>
        <authorList>
            <person name="Luo Q."/>
            <person name="Qu P."/>
            <person name="Chen Q."/>
        </authorList>
    </citation>
    <scope>NUCLEOTIDE SEQUENCE [LARGE SCALE GENOMIC DNA]</scope>
    <source>
        <strain evidence="2 3">MC-18</strain>
    </source>
</reference>
<sequence>MANPETFHDAVRGTFPPALASFIESILARVARGESVALSRPSEILTTTEAAEYLGISRPTLMKRIREGEIDYFKAGSHTRLRREDVVAYLQRCRARARHEFDAIRELDNEIEGL</sequence>
<dbReference type="InterPro" id="IPR009061">
    <property type="entry name" value="DNA-bd_dom_put_sf"/>
</dbReference>
<keyword evidence="2" id="KW-0238">DNA-binding</keyword>
<evidence type="ECO:0000313" key="2">
    <source>
        <dbReference type="EMBL" id="MCO6394624.1"/>
    </source>
</evidence>
<dbReference type="InterPro" id="IPR041657">
    <property type="entry name" value="HTH_17"/>
</dbReference>
<name>A0AAW5HT01_9CORY</name>
<accession>A0AAW5HT01</accession>
<protein>
    <submittedName>
        <fullName evidence="2">Excisionase family DNA-binding protein</fullName>
    </submittedName>
</protein>
<dbReference type="Proteomes" id="UP001205920">
    <property type="component" value="Unassembled WGS sequence"/>
</dbReference>